<name>A0A2N5SN93_9BASI</name>
<gene>
    <name evidence="2" type="ORF">PCANC_21143</name>
</gene>
<evidence type="ECO:0000313" key="2">
    <source>
        <dbReference type="EMBL" id="PLW14705.1"/>
    </source>
</evidence>
<evidence type="ECO:0000313" key="3">
    <source>
        <dbReference type="Proteomes" id="UP000235388"/>
    </source>
</evidence>
<organism evidence="2 3">
    <name type="scientific">Puccinia coronata f. sp. avenae</name>
    <dbReference type="NCBI Taxonomy" id="200324"/>
    <lineage>
        <taxon>Eukaryota</taxon>
        <taxon>Fungi</taxon>
        <taxon>Dikarya</taxon>
        <taxon>Basidiomycota</taxon>
        <taxon>Pucciniomycotina</taxon>
        <taxon>Pucciniomycetes</taxon>
        <taxon>Pucciniales</taxon>
        <taxon>Pucciniaceae</taxon>
        <taxon>Puccinia</taxon>
    </lineage>
</organism>
<evidence type="ECO:0000256" key="1">
    <source>
        <dbReference type="SAM" id="MobiDB-lite"/>
    </source>
</evidence>
<accession>A0A2N5SN93</accession>
<sequence length="147" mass="15308">MEYNLDNYLLRDIAAPPASDADKLEQYESQRGKAASILVRCMGQVNNNNTAGINQSNTAVQAVLKQPCSTGAQTAVFNRWSDRHCPTKAPAGGSDRPVRSAPGTGHTGPAGTGCTGPAGTGQTNLSNQLALALVGQCPSNHWSNMAV</sequence>
<reference evidence="2 3" key="1">
    <citation type="submission" date="2017-11" db="EMBL/GenBank/DDBJ databases">
        <title>De novo assembly and phasing of dikaryotic genomes from two isolates of Puccinia coronata f. sp. avenae, the causal agent of oat crown rust.</title>
        <authorList>
            <person name="Miller M.E."/>
            <person name="Zhang Y."/>
            <person name="Omidvar V."/>
            <person name="Sperschneider J."/>
            <person name="Schwessinger B."/>
            <person name="Raley C."/>
            <person name="Palmer J.M."/>
            <person name="Garnica D."/>
            <person name="Upadhyaya N."/>
            <person name="Rathjen J."/>
            <person name="Taylor J.M."/>
            <person name="Park R.F."/>
            <person name="Dodds P.N."/>
            <person name="Hirsch C.D."/>
            <person name="Kianian S.F."/>
            <person name="Figueroa M."/>
        </authorList>
    </citation>
    <scope>NUCLEOTIDE SEQUENCE [LARGE SCALE GENOMIC DNA]</scope>
    <source>
        <strain evidence="2">12NC29</strain>
    </source>
</reference>
<proteinExistence type="predicted"/>
<dbReference type="Proteomes" id="UP000235388">
    <property type="component" value="Unassembled WGS sequence"/>
</dbReference>
<protein>
    <submittedName>
        <fullName evidence="2">Uncharacterized protein</fullName>
    </submittedName>
</protein>
<feature type="region of interest" description="Disordered" evidence="1">
    <location>
        <begin position="83"/>
        <end position="119"/>
    </location>
</feature>
<dbReference type="EMBL" id="PGCJ01000914">
    <property type="protein sequence ID" value="PLW14705.1"/>
    <property type="molecule type" value="Genomic_DNA"/>
</dbReference>
<dbReference type="AlphaFoldDB" id="A0A2N5SN93"/>
<comment type="caution">
    <text evidence="2">The sequence shown here is derived from an EMBL/GenBank/DDBJ whole genome shotgun (WGS) entry which is preliminary data.</text>
</comment>
<keyword evidence="3" id="KW-1185">Reference proteome</keyword>
<dbReference type="OrthoDB" id="10558497at2759"/>
<feature type="compositionally biased region" description="Gly residues" evidence="1">
    <location>
        <begin position="105"/>
        <end position="119"/>
    </location>
</feature>